<comment type="caution">
    <text evidence="2">The sequence shown here is derived from an EMBL/GenBank/DDBJ whole genome shotgun (WGS) entry which is preliminary data.</text>
</comment>
<dbReference type="InterPro" id="IPR012903">
    <property type="entry name" value="Nif11"/>
</dbReference>
<keyword evidence="3" id="KW-1185">Reference proteome</keyword>
<gene>
    <name evidence="2" type="ORF">FPL11_04420</name>
</gene>
<organism evidence="2 3">
    <name type="scientific">Spiribacter aquaticus</name>
    <dbReference type="NCBI Taxonomy" id="1935996"/>
    <lineage>
        <taxon>Bacteria</taxon>
        <taxon>Pseudomonadati</taxon>
        <taxon>Pseudomonadota</taxon>
        <taxon>Gammaproteobacteria</taxon>
        <taxon>Chromatiales</taxon>
        <taxon>Ectothiorhodospiraceae</taxon>
        <taxon>Spiribacter</taxon>
    </lineage>
</organism>
<protein>
    <submittedName>
        <fullName evidence="2">Nif11-like leader peptide family natural product</fullName>
    </submittedName>
</protein>
<name>A0A557RJR8_9GAMM</name>
<evidence type="ECO:0000313" key="3">
    <source>
        <dbReference type="Proteomes" id="UP000316688"/>
    </source>
</evidence>
<sequence>MKTETAQAFLNQLAEDTALQTKMARAVEAAPRDGIADAILATANEAGHPITADDMVAIAEAIAQSDELPDDALDTVSGGYDIGFLNAKITSSDVKDFFSNPFQKQYWK</sequence>
<dbReference type="RefSeq" id="WP_144347589.1">
    <property type="nucleotide sequence ID" value="NZ_VMKP01000002.1"/>
</dbReference>
<dbReference type="Pfam" id="PF07862">
    <property type="entry name" value="Nif11"/>
    <property type="match status" value="1"/>
</dbReference>
<dbReference type="InterPro" id="IPR022516">
    <property type="entry name" value="CHP03798_Ocin"/>
</dbReference>
<feature type="domain" description="Nif11" evidence="1">
    <location>
        <begin position="1"/>
        <end position="54"/>
    </location>
</feature>
<dbReference type="NCBIfam" id="TIGR03798">
    <property type="entry name" value="leader_Nif11"/>
    <property type="match status" value="1"/>
</dbReference>
<dbReference type="Proteomes" id="UP000316688">
    <property type="component" value="Unassembled WGS sequence"/>
</dbReference>
<dbReference type="EMBL" id="VMKP01000002">
    <property type="protein sequence ID" value="TVO65336.1"/>
    <property type="molecule type" value="Genomic_DNA"/>
</dbReference>
<evidence type="ECO:0000259" key="1">
    <source>
        <dbReference type="Pfam" id="PF07862"/>
    </source>
</evidence>
<proteinExistence type="predicted"/>
<dbReference type="AlphaFoldDB" id="A0A557RJR8"/>
<accession>A0A557RJR8</accession>
<reference evidence="2 3" key="1">
    <citation type="submission" date="2019-07" db="EMBL/GenBank/DDBJ databases">
        <title>Reclasification of Spiribacter aquaticus.</title>
        <authorList>
            <person name="Leon M.J."/>
            <person name="Sanchez-Porro C."/>
            <person name="Ventosa A."/>
        </authorList>
    </citation>
    <scope>NUCLEOTIDE SEQUENCE [LARGE SCALE GENOMIC DNA]</scope>
    <source>
        <strain evidence="2 3">SP30</strain>
    </source>
</reference>
<evidence type="ECO:0000313" key="2">
    <source>
        <dbReference type="EMBL" id="TVO65336.1"/>
    </source>
</evidence>